<accession>A0A292YEC7</accession>
<dbReference type="GO" id="GO:0016020">
    <property type="term" value="C:membrane"/>
    <property type="evidence" value="ECO:0007669"/>
    <property type="project" value="UniProtKB-SubCell"/>
</dbReference>
<dbReference type="InterPro" id="IPR032812">
    <property type="entry name" value="SbsA_Ig"/>
</dbReference>
<dbReference type="Pfam" id="PF09699">
    <property type="entry name" value="Paired_CXXCH_1"/>
    <property type="match status" value="3"/>
</dbReference>
<gene>
    <name evidence="3" type="ORF">EFBL_3041</name>
</gene>
<dbReference type="Gene3D" id="2.60.40.10">
    <property type="entry name" value="Immunoglobulins"/>
    <property type="match status" value="5"/>
</dbReference>
<dbReference type="NCBIfam" id="TIGR01905">
    <property type="entry name" value="paired_CXXCH_1"/>
    <property type="match status" value="1"/>
</dbReference>
<dbReference type="PROSITE" id="PS50853">
    <property type="entry name" value="FN3"/>
    <property type="match status" value="4"/>
</dbReference>
<dbReference type="Gene3D" id="2.60.40.1220">
    <property type="match status" value="1"/>
</dbReference>
<dbReference type="InterPro" id="IPR036116">
    <property type="entry name" value="FN3_sf"/>
</dbReference>
<dbReference type="InterPro" id="IPR003961">
    <property type="entry name" value="FN3_dom"/>
</dbReference>
<dbReference type="InterPro" id="IPR013783">
    <property type="entry name" value="Ig-like_fold"/>
</dbReference>
<sequence>MMPMIGTMKGRRRNYFKYLLVFALMFLVSGPFVPLNLVYAQAPVWTGSAQLSGNQLQLNWNAVANATGYKIYRTTDQPGEFHKLIATIQDGTAVSYTDATIAENVLYHYEITSLINGTESALSNALTVWTTDMTNPSPVTIQSSIQGPNWIEISWEQPANANDIHHYEIFRNGVKIGVTDGTVLSYRDVGVSASTSYSYHVVSVDRKGNRSVNSNTFSAATTAGISGVKLNEDFAGAAEWTNNNVNWLTFNTGKARWYRSGNQLANATANADLLSSYAINITSAEAGQTATLTFDWYKAWSNADNRSGQGQNHDLYVYYKEVNAGSWTQVWSELTEYQNQAGVASINITFPTAGNYQLRFRGDLATSDRGSDTTTLEVDNVKLEFPNPVPATPALNAPSTSDNAKISLSWSGNTESDFVGYKILRSVNGDVDANYVTLATSFSNSFTDPDTAPGQTYYYKVAAIDNQGAESARSNPVQFTTAAAADTTPPNPATDLTSDLVSASKINLVWTASPSSDLSQYVVWKSDDGVTYVNIGTTTVPSFEVNTGLAPARSYSFRVMAKDSAGNYSQGSNVYSVTTPAADTQKPTAPTAFKAETIAESYVEFSWGPSTDNVQVDRYEIQMLEGNTFVTKKTLKHPSTTGVVDGLNPNVNYSFQLIAFDTSGNPSDPTSPPLSVTTLQDVTPPKVLLKKPYDGSSGIGTGEAIFVRFDDEIDPATVNDASFYVVKDGDPLNSHIAGTFNLSNPKEIRFNPSSLSTNTKYKVTMENTIRNKAGLSLEQTHIWYFTTGISQYTKPHGNYVDNTEGCKNCHNSHTGERPRLLNQKQVFQVCYTCHDGTGATGNGSIFNIGQQFGSPTAKSSHHPVYSASSEEGVQINCSNCHNPHDAGKDLDTGVSKHWNRLLSSANKTGVIDNSGKEFCWNCHGKTASPDESMGYLDDYDKTGNHRLVQTQVEVRKSATSPIKITVNEYRTDHQTYFPNNNFGHNSSKMDEYKWYNGATTDRQDTGTGIKCVACHEKHGSSLKPLLRTQISWKTDPLPAAIDKNGKEFCYQCHQQPITFGYSDWATESNQNAWDGKDINEARGHAQFDCQVCHNPHGSPYPNYLRLPYRVNTANWQNYSYNPSDFALCFDCHDENKLRTKGASLWGYPGRGNYHDFHLTDTKVRASCKNCHRPHGATSGENPNGKVNHRVGFPALGSEITGKQYFRDGAGGLTNGGTCSLNCHGRSHRSFGYGGALRNSGNADNWALKDNWKTESWLLNNRPDAYKNGNGTHYRDTGNDGFWWK</sequence>
<dbReference type="Pfam" id="PF00041">
    <property type="entry name" value="fn3"/>
    <property type="match status" value="2"/>
</dbReference>
<dbReference type="SUPFAM" id="SSF48695">
    <property type="entry name" value="Multiheme cytochromes"/>
    <property type="match status" value="1"/>
</dbReference>
<dbReference type="InterPro" id="IPR036280">
    <property type="entry name" value="Multihaem_cyt_sf"/>
</dbReference>
<dbReference type="Gene3D" id="3.90.10.10">
    <property type="entry name" value="Cytochrome C3"/>
    <property type="match status" value="1"/>
</dbReference>
<dbReference type="EMBL" id="BDUF01000095">
    <property type="protein sequence ID" value="GAX91372.1"/>
    <property type="molecule type" value="Genomic_DNA"/>
</dbReference>
<proteinExistence type="predicted"/>
<evidence type="ECO:0000313" key="4">
    <source>
        <dbReference type="Proteomes" id="UP000217785"/>
    </source>
</evidence>
<name>A0A292YEC7_9BACL</name>
<protein>
    <recommendedName>
        <fullName evidence="2">Fibronectin type-III domain-containing protein</fullName>
    </recommendedName>
</protein>
<dbReference type="SUPFAM" id="SSF49265">
    <property type="entry name" value="Fibronectin type III"/>
    <property type="match status" value="3"/>
</dbReference>
<dbReference type="PANTHER" id="PTHR46957">
    <property type="entry name" value="CYTOKINE RECEPTOR"/>
    <property type="match status" value="1"/>
</dbReference>
<dbReference type="Proteomes" id="UP000217785">
    <property type="component" value="Unassembled WGS sequence"/>
</dbReference>
<dbReference type="CDD" id="cd00063">
    <property type="entry name" value="FN3"/>
    <property type="match status" value="3"/>
</dbReference>
<dbReference type="InterPro" id="IPR010177">
    <property type="entry name" value="Paired_CXXCH_1"/>
</dbReference>
<evidence type="ECO:0000313" key="3">
    <source>
        <dbReference type="EMBL" id="GAX91372.1"/>
    </source>
</evidence>
<organism evidence="3 4">
    <name type="scientific">Effusibacillus lacus</name>
    <dbReference type="NCBI Taxonomy" id="1348429"/>
    <lineage>
        <taxon>Bacteria</taxon>
        <taxon>Bacillati</taxon>
        <taxon>Bacillota</taxon>
        <taxon>Bacilli</taxon>
        <taxon>Bacillales</taxon>
        <taxon>Alicyclobacillaceae</taxon>
        <taxon>Effusibacillus</taxon>
    </lineage>
</organism>
<evidence type="ECO:0000256" key="1">
    <source>
        <dbReference type="ARBA" id="ARBA00022729"/>
    </source>
</evidence>
<feature type="domain" description="Fibronectin type-III" evidence="2">
    <location>
        <begin position="389"/>
        <end position="484"/>
    </location>
</feature>
<dbReference type="OrthoDB" id="10939at2"/>
<dbReference type="InterPro" id="IPR050713">
    <property type="entry name" value="RTP_Phos/Ushers"/>
</dbReference>
<comment type="caution">
    <text evidence="3">The sequence shown here is derived from an EMBL/GenBank/DDBJ whole genome shotgun (WGS) entry which is preliminary data.</text>
</comment>
<dbReference type="InterPro" id="IPR014755">
    <property type="entry name" value="Cu-Rt/internalin_Ig-like"/>
</dbReference>
<keyword evidence="1" id="KW-0732">Signal</keyword>
<keyword evidence="4" id="KW-1185">Reference proteome</keyword>
<dbReference type="Gene3D" id="1.10.1130.10">
    <property type="entry name" value="Flavocytochrome C3, Chain A"/>
    <property type="match status" value="1"/>
</dbReference>
<reference evidence="4" key="1">
    <citation type="submission" date="2017-07" db="EMBL/GenBank/DDBJ databases">
        <title>Draft genome sequence of Effusibacillus lacus strain skLN1.</title>
        <authorList>
            <person name="Watanabe M."/>
            <person name="Kojima H."/>
            <person name="Fukui M."/>
        </authorList>
    </citation>
    <scope>NUCLEOTIDE SEQUENCE [LARGE SCALE GENOMIC DNA]</scope>
    <source>
        <strain evidence="4">skLN1</strain>
    </source>
</reference>
<dbReference type="SMART" id="SM00060">
    <property type="entry name" value="FN3"/>
    <property type="match status" value="4"/>
</dbReference>
<feature type="domain" description="Fibronectin type-III" evidence="2">
    <location>
        <begin position="135"/>
        <end position="224"/>
    </location>
</feature>
<feature type="domain" description="Fibronectin type-III" evidence="2">
    <location>
        <begin position="589"/>
        <end position="681"/>
    </location>
</feature>
<evidence type="ECO:0000259" key="2">
    <source>
        <dbReference type="PROSITE" id="PS50853"/>
    </source>
</evidence>
<dbReference type="PANTHER" id="PTHR46957:SF3">
    <property type="entry name" value="CYTOKINE RECEPTOR"/>
    <property type="match status" value="1"/>
</dbReference>
<dbReference type="Pfam" id="PF13205">
    <property type="entry name" value="Big_5"/>
    <property type="match status" value="1"/>
</dbReference>
<feature type="domain" description="Fibronectin type-III" evidence="2">
    <location>
        <begin position="492"/>
        <end position="582"/>
    </location>
</feature>